<name>A0A1K1LC74_9BACT</name>
<keyword evidence="2" id="KW-1185">Reference proteome</keyword>
<dbReference type="OrthoDB" id="5460499at2"/>
<accession>A0A1K1LC74</accession>
<evidence type="ECO:0000313" key="1">
    <source>
        <dbReference type="EMBL" id="SFV72287.1"/>
    </source>
</evidence>
<dbReference type="AlphaFoldDB" id="A0A1K1LC74"/>
<dbReference type="KEGG" id="dpg:DESPIGER_0397"/>
<protein>
    <submittedName>
        <fullName evidence="1">Uncharacterized protein</fullName>
    </submittedName>
</protein>
<evidence type="ECO:0000313" key="2">
    <source>
        <dbReference type="Proteomes" id="UP000186323"/>
    </source>
</evidence>
<proteinExistence type="predicted"/>
<sequence>MSQVNFTSTSSVSFGELGPTTSLQLMFAKLQLELAETAKTQAMDKMDAISQAQDEQKLVSGLLNEARQAQADAKAGVGNDQEKTQTYELPKKDANGNVMHDAQGNVVYETVTETVPKGNNATFMSQEMVDYMDANGLAYDKTANNHSHSADEWDVAITSLESRLEELGTNTQQEMVYIQDYMGQYNSYLQGANTQIANSNQTLTSLARGQ</sequence>
<dbReference type="Proteomes" id="UP000186323">
    <property type="component" value="Chromosome I"/>
</dbReference>
<reference evidence="2" key="1">
    <citation type="submission" date="2016-10" db="EMBL/GenBank/DDBJ databases">
        <authorList>
            <person name="Wegmann U."/>
        </authorList>
    </citation>
    <scope>NUCLEOTIDE SEQUENCE [LARGE SCALE GENOMIC DNA]</scope>
</reference>
<dbReference type="EMBL" id="LT630450">
    <property type="protein sequence ID" value="SFV72287.1"/>
    <property type="molecule type" value="Genomic_DNA"/>
</dbReference>
<organism evidence="1 2">
    <name type="scientific">Desulfovibrio piger</name>
    <dbReference type="NCBI Taxonomy" id="901"/>
    <lineage>
        <taxon>Bacteria</taxon>
        <taxon>Pseudomonadati</taxon>
        <taxon>Thermodesulfobacteriota</taxon>
        <taxon>Desulfovibrionia</taxon>
        <taxon>Desulfovibrionales</taxon>
        <taxon>Desulfovibrionaceae</taxon>
        <taxon>Desulfovibrio</taxon>
    </lineage>
</organism>
<dbReference type="RefSeq" id="WP_072332375.1">
    <property type="nucleotide sequence ID" value="NZ_CALUWT010000029.1"/>
</dbReference>
<gene>
    <name evidence="1" type="ORF">DESPIGER_0397</name>
</gene>